<dbReference type="InterPro" id="IPR036361">
    <property type="entry name" value="SAP_dom_sf"/>
</dbReference>
<dbReference type="EMBL" id="JARPZN010000007">
    <property type="protein sequence ID" value="MDT2690757.1"/>
    <property type="molecule type" value="Genomic_DNA"/>
</dbReference>
<dbReference type="RefSeq" id="WP_252651062.1">
    <property type="nucleotide sequence ID" value="NZ_JARPZN010000007.1"/>
</dbReference>
<reference evidence="1" key="1">
    <citation type="submission" date="2023-03" db="EMBL/GenBank/DDBJ databases">
        <authorList>
            <person name="Shen W."/>
            <person name="Cai J."/>
        </authorList>
    </citation>
    <scope>NUCLEOTIDE SEQUENCE</scope>
    <source>
        <strain evidence="1">K69-2</strain>
    </source>
</reference>
<proteinExistence type="predicted"/>
<accession>A0AAE4KY72</accession>
<organism evidence="1 2">
    <name type="scientific">Enterococcus gallinarum</name>
    <dbReference type="NCBI Taxonomy" id="1353"/>
    <lineage>
        <taxon>Bacteria</taxon>
        <taxon>Bacillati</taxon>
        <taxon>Bacillota</taxon>
        <taxon>Bacilli</taxon>
        <taxon>Lactobacillales</taxon>
        <taxon>Enterococcaceae</taxon>
        <taxon>Enterococcus</taxon>
    </lineage>
</organism>
<protein>
    <submittedName>
        <fullName evidence="1">Uncharacterized protein</fullName>
    </submittedName>
</protein>
<name>A0AAE4KY72_ENTGA</name>
<dbReference type="Gene3D" id="1.10.720.30">
    <property type="entry name" value="SAP domain"/>
    <property type="match status" value="1"/>
</dbReference>
<gene>
    <name evidence="1" type="ORF">P7E30_11165</name>
</gene>
<evidence type="ECO:0000313" key="2">
    <source>
        <dbReference type="Proteomes" id="UP001183682"/>
    </source>
</evidence>
<sequence>MADTFRIYKGDTKIVEGASPLSITGIEPATEVAAGEYKATRVQNGKESAKVDIPAFTVKSAETFSADVDVKPTSSNTVEEIKTWLTAHHIDYAGKTVKADLLALVPKD</sequence>
<dbReference type="AlphaFoldDB" id="A0AAE4KY72"/>
<dbReference type="Proteomes" id="UP001183682">
    <property type="component" value="Unassembled WGS sequence"/>
</dbReference>
<comment type="caution">
    <text evidence="1">The sequence shown here is derived from an EMBL/GenBank/DDBJ whole genome shotgun (WGS) entry which is preliminary data.</text>
</comment>
<evidence type="ECO:0000313" key="1">
    <source>
        <dbReference type="EMBL" id="MDT2690757.1"/>
    </source>
</evidence>